<dbReference type="eggNOG" id="ENOG502S08K">
    <property type="taxonomic scope" value="Eukaryota"/>
</dbReference>
<organism evidence="2 3">
    <name type="scientific">Amborella trichopoda</name>
    <dbReference type="NCBI Taxonomy" id="13333"/>
    <lineage>
        <taxon>Eukaryota</taxon>
        <taxon>Viridiplantae</taxon>
        <taxon>Streptophyta</taxon>
        <taxon>Embryophyta</taxon>
        <taxon>Tracheophyta</taxon>
        <taxon>Spermatophyta</taxon>
        <taxon>Magnoliopsida</taxon>
        <taxon>Amborellales</taxon>
        <taxon>Amborellaceae</taxon>
        <taxon>Amborella</taxon>
    </lineage>
</organism>
<evidence type="ECO:0000256" key="1">
    <source>
        <dbReference type="SAM" id="Phobius"/>
    </source>
</evidence>
<dbReference type="AlphaFoldDB" id="W1PGG5"/>
<keyword evidence="3" id="KW-1185">Reference proteome</keyword>
<keyword evidence="1" id="KW-0472">Membrane</keyword>
<reference evidence="3" key="1">
    <citation type="journal article" date="2013" name="Science">
        <title>The Amborella genome and the evolution of flowering plants.</title>
        <authorList>
            <consortium name="Amborella Genome Project"/>
        </authorList>
    </citation>
    <scope>NUCLEOTIDE SEQUENCE [LARGE SCALE GENOMIC DNA]</scope>
</reference>
<dbReference type="PANTHER" id="PTHR36742">
    <property type="entry name" value="MYOSIN-G HEAVY CHAIN-LIKE PROTEIN"/>
    <property type="match status" value="1"/>
</dbReference>
<keyword evidence="1" id="KW-1133">Transmembrane helix</keyword>
<dbReference type="OMA" id="RNDTIFF"/>
<evidence type="ECO:0000313" key="2">
    <source>
        <dbReference type="EMBL" id="ERN09102.1"/>
    </source>
</evidence>
<sequence>MVVIVSSSISNFLLLLFKNLFSTHKSISIPGYESNRGSTSPTIREQLAQLVENEIGEFSLPLGKKLRRSIKTLTTSQKRNIRRQAYLDKVSQRNDTIFFATIAFFVIVPPLLILAVAILTGYVQLLP</sequence>
<name>W1PGG5_AMBTC</name>
<dbReference type="Gramene" id="ERN09102">
    <property type="protein sequence ID" value="ERN09102"/>
    <property type="gene ID" value="AMTR_s00014p00089920"/>
</dbReference>
<dbReference type="Proteomes" id="UP000017836">
    <property type="component" value="Unassembled WGS sequence"/>
</dbReference>
<feature type="transmembrane region" description="Helical" evidence="1">
    <location>
        <begin position="97"/>
        <end position="123"/>
    </location>
</feature>
<accession>W1PGG5</accession>
<dbReference type="HOGENOM" id="CLU_126211_0_0_1"/>
<dbReference type="PANTHER" id="PTHR36742:SF1">
    <property type="entry name" value="MYOSIN-G HEAVY CHAIN-LIKE PROTEIN"/>
    <property type="match status" value="1"/>
</dbReference>
<evidence type="ECO:0000313" key="3">
    <source>
        <dbReference type="Proteomes" id="UP000017836"/>
    </source>
</evidence>
<proteinExistence type="predicted"/>
<protein>
    <submittedName>
        <fullName evidence="2">Uncharacterized protein</fullName>
    </submittedName>
</protein>
<gene>
    <name evidence="2" type="ORF">AMTR_s00014p00089920</name>
</gene>
<keyword evidence="1" id="KW-0812">Transmembrane</keyword>
<dbReference type="EMBL" id="KI393051">
    <property type="protein sequence ID" value="ERN09102.1"/>
    <property type="molecule type" value="Genomic_DNA"/>
</dbReference>